<dbReference type="InterPro" id="IPR012495">
    <property type="entry name" value="TadE-like_dom"/>
</dbReference>
<feature type="domain" description="TadE-like" evidence="2">
    <location>
        <begin position="13"/>
        <end position="55"/>
    </location>
</feature>
<keyword evidence="1" id="KW-1133">Transmembrane helix</keyword>
<organism evidence="3 4">
    <name type="scientific">Sphingomonas piscis</name>
    <dbReference type="NCBI Taxonomy" id="2714943"/>
    <lineage>
        <taxon>Bacteria</taxon>
        <taxon>Pseudomonadati</taxon>
        <taxon>Pseudomonadota</taxon>
        <taxon>Alphaproteobacteria</taxon>
        <taxon>Sphingomonadales</taxon>
        <taxon>Sphingomonadaceae</taxon>
        <taxon>Sphingomonas</taxon>
    </lineage>
</organism>
<dbReference type="Proteomes" id="UP000503222">
    <property type="component" value="Chromosome"/>
</dbReference>
<evidence type="ECO:0000313" key="4">
    <source>
        <dbReference type="Proteomes" id="UP000503222"/>
    </source>
</evidence>
<evidence type="ECO:0000313" key="3">
    <source>
        <dbReference type="EMBL" id="QIK79528.1"/>
    </source>
</evidence>
<name>A0A6G7YS04_9SPHN</name>
<keyword evidence="4" id="KW-1185">Reference proteome</keyword>
<dbReference type="RefSeq" id="WP_166411915.1">
    <property type="nucleotide sequence ID" value="NZ_CP049869.1"/>
</dbReference>
<protein>
    <submittedName>
        <fullName evidence="3">Pilus assembly protein</fullName>
    </submittedName>
</protein>
<dbReference type="Pfam" id="PF07811">
    <property type="entry name" value="TadE"/>
    <property type="match status" value="1"/>
</dbReference>
<feature type="transmembrane region" description="Helical" evidence="1">
    <location>
        <begin position="21"/>
        <end position="42"/>
    </location>
</feature>
<accession>A0A6G7YS04</accession>
<keyword evidence="1" id="KW-0812">Transmembrane</keyword>
<sequence length="163" mass="17485">MKLGRKILRHENGASTIEAAIALPILASTVYGIFQLALLFFANAGMQWALGEGARFATLYATGRNVTVTTTSGSPAVTTTSTRTVNYATAADVQSKINSELFGPTDGTFVVDMPVSGTTSTTTTGLSEWYDLRVTYTRPMNFLLFAGPTITLVRTKRVYLAVS</sequence>
<gene>
    <name evidence="3" type="ORF">G7077_12030</name>
</gene>
<dbReference type="AlphaFoldDB" id="A0A6G7YS04"/>
<dbReference type="EMBL" id="CP049869">
    <property type="protein sequence ID" value="QIK79528.1"/>
    <property type="molecule type" value="Genomic_DNA"/>
</dbReference>
<evidence type="ECO:0000259" key="2">
    <source>
        <dbReference type="Pfam" id="PF07811"/>
    </source>
</evidence>
<keyword evidence="1" id="KW-0472">Membrane</keyword>
<dbReference type="KEGG" id="spii:G7077_12030"/>
<evidence type="ECO:0000256" key="1">
    <source>
        <dbReference type="SAM" id="Phobius"/>
    </source>
</evidence>
<reference evidence="3 4" key="1">
    <citation type="submission" date="2020-03" db="EMBL/GenBank/DDBJ databases">
        <title>Sphingomonas sp. nov., isolated from fish.</title>
        <authorList>
            <person name="Hyun D.-W."/>
            <person name="Bae J.-W."/>
        </authorList>
    </citation>
    <scope>NUCLEOTIDE SEQUENCE [LARGE SCALE GENOMIC DNA]</scope>
    <source>
        <strain evidence="3 4">HDW15B</strain>
    </source>
</reference>
<proteinExistence type="predicted"/>